<organism evidence="5 6">
    <name type="scientific">Ascosphaera apis ARSEF 7405</name>
    <dbReference type="NCBI Taxonomy" id="392613"/>
    <lineage>
        <taxon>Eukaryota</taxon>
        <taxon>Fungi</taxon>
        <taxon>Dikarya</taxon>
        <taxon>Ascomycota</taxon>
        <taxon>Pezizomycotina</taxon>
        <taxon>Eurotiomycetes</taxon>
        <taxon>Eurotiomycetidae</taxon>
        <taxon>Onygenales</taxon>
        <taxon>Ascosphaeraceae</taxon>
        <taxon>Ascosphaera</taxon>
    </lineage>
</organism>
<comment type="similarity">
    <text evidence="2">Belongs to the cytidine and deoxycytidylate deaminase family. ADAT3 subfamily.</text>
</comment>
<dbReference type="SUPFAM" id="SSF53927">
    <property type="entry name" value="Cytidine deaminase-like"/>
    <property type="match status" value="1"/>
</dbReference>
<dbReference type="GO" id="GO:0008033">
    <property type="term" value="P:tRNA processing"/>
    <property type="evidence" value="ECO:0007669"/>
    <property type="project" value="UniProtKB-KW"/>
</dbReference>
<reference evidence="5 6" key="1">
    <citation type="journal article" date="2016" name="Genome Biol. Evol.">
        <title>Divergent and convergent evolution of fungal pathogenicity.</title>
        <authorList>
            <person name="Shang Y."/>
            <person name="Xiao G."/>
            <person name="Zheng P."/>
            <person name="Cen K."/>
            <person name="Zhan S."/>
            <person name="Wang C."/>
        </authorList>
    </citation>
    <scope>NUCLEOTIDE SEQUENCE [LARGE SCALE GENOMIC DNA]</scope>
    <source>
        <strain evidence="5 6">ARSEF 7405</strain>
    </source>
</reference>
<feature type="region of interest" description="Disordered" evidence="3">
    <location>
        <begin position="126"/>
        <end position="157"/>
    </location>
</feature>
<dbReference type="GO" id="GO:0005634">
    <property type="term" value="C:nucleus"/>
    <property type="evidence" value="ECO:0007669"/>
    <property type="project" value="TreeGrafter"/>
</dbReference>
<dbReference type="GO" id="GO:0052717">
    <property type="term" value="F:tRNA-specific adenosine-34 deaminase activity"/>
    <property type="evidence" value="ECO:0007669"/>
    <property type="project" value="TreeGrafter"/>
</dbReference>
<proteinExistence type="inferred from homology"/>
<dbReference type="Gene3D" id="3.40.140.10">
    <property type="entry name" value="Cytidine Deaminase, domain 2"/>
    <property type="match status" value="1"/>
</dbReference>
<dbReference type="EMBL" id="AZGZ01000014">
    <property type="protein sequence ID" value="KZZ91212.1"/>
    <property type="molecule type" value="Genomic_DNA"/>
</dbReference>
<dbReference type="InterPro" id="IPR016193">
    <property type="entry name" value="Cytidine_deaminase-like"/>
</dbReference>
<comment type="caution">
    <text evidence="5">The sequence shown here is derived from an EMBL/GenBank/DDBJ whole genome shotgun (WGS) entry which is preliminary data.</text>
</comment>
<accession>A0A167YDS8</accession>
<feature type="domain" description="CMP/dCMP-type deaminase" evidence="4">
    <location>
        <begin position="298"/>
        <end position="420"/>
    </location>
</feature>
<feature type="region of interest" description="Disordered" evidence="3">
    <location>
        <begin position="317"/>
        <end position="349"/>
    </location>
</feature>
<evidence type="ECO:0000256" key="2">
    <source>
        <dbReference type="ARBA" id="ARBA00038160"/>
    </source>
</evidence>
<dbReference type="PANTHER" id="PTHR11079:SF156">
    <property type="entry name" value="INACTIVE TRNA-SPECIFIC ADENOSINE DEAMINASE-LIKE PROTEIN 3-RELATED"/>
    <property type="match status" value="1"/>
</dbReference>
<evidence type="ECO:0000256" key="3">
    <source>
        <dbReference type="SAM" id="MobiDB-lite"/>
    </source>
</evidence>
<sequence>MSCHSPAPLKGSLSPLKTVQETRAVDDLADAYVAEINIKCSNKAIKLLDSTLPKDASLSLSHLRRFARPEHLPGPLKAQVSGETGCMYLLIPPPLPDVTLLQELLSQFAFTPASVSASRETVIEIGKRKRSAEDAVGDDNGTEGSGDKKEEVSSITQKTETVVTTPCVKLLQTKIPLNPPTSLVQAQAWSSTLWPTQFNAAAQPATHSPPPALINQTKTSIAPKAGQYLALAKELGKEAKTLGRGRDVGIVIVDPDVQATEEDQWAAVVAAAGDARYWEPEGTIADGLDDNDGADGHPERHAMMRAIAMVSNKRLAPETTTSADINKQEKIDTPPISSSSSHNPPAVEAPLTSLESRLISNANSPSYLCTNLDAYITHEPCIMCSMGMLLSRFRSVTYLNPTERADAALDPYLGYGLHWRKELNWRAVAFRFTEEGDGEDVQEEEKFNA</sequence>
<keyword evidence="1" id="KW-0819">tRNA processing</keyword>
<dbReference type="PROSITE" id="PS51747">
    <property type="entry name" value="CYT_DCMP_DEAMINASES_2"/>
    <property type="match status" value="1"/>
</dbReference>
<evidence type="ECO:0000313" key="6">
    <source>
        <dbReference type="Proteomes" id="UP000242877"/>
    </source>
</evidence>
<dbReference type="InterPro" id="IPR002125">
    <property type="entry name" value="CMP_dCMP_dom"/>
</dbReference>
<evidence type="ECO:0000313" key="5">
    <source>
        <dbReference type="EMBL" id="KZZ91212.1"/>
    </source>
</evidence>
<keyword evidence="6" id="KW-1185">Reference proteome</keyword>
<name>A0A167YDS8_9EURO</name>
<dbReference type="GO" id="GO:0005737">
    <property type="term" value="C:cytoplasm"/>
    <property type="evidence" value="ECO:0007669"/>
    <property type="project" value="TreeGrafter"/>
</dbReference>
<dbReference type="PANTHER" id="PTHR11079">
    <property type="entry name" value="CYTOSINE DEAMINASE FAMILY MEMBER"/>
    <property type="match status" value="1"/>
</dbReference>
<evidence type="ECO:0000256" key="1">
    <source>
        <dbReference type="ARBA" id="ARBA00022694"/>
    </source>
</evidence>
<dbReference type="AlphaFoldDB" id="A0A167YDS8"/>
<evidence type="ECO:0000259" key="4">
    <source>
        <dbReference type="PROSITE" id="PS51747"/>
    </source>
</evidence>
<protein>
    <submittedName>
        <fullName evidence="5">Cytidine deaminase-like protein</fullName>
    </submittedName>
</protein>
<gene>
    <name evidence="5" type="ORF">AAP_03382</name>
</gene>
<dbReference type="Proteomes" id="UP000242877">
    <property type="component" value="Unassembled WGS sequence"/>
</dbReference>
<dbReference type="OrthoDB" id="4205573at2759"/>
<dbReference type="VEuPathDB" id="FungiDB:AAP_03382"/>